<dbReference type="GO" id="GO:0005576">
    <property type="term" value="C:extracellular region"/>
    <property type="evidence" value="ECO:0007669"/>
    <property type="project" value="TreeGrafter"/>
</dbReference>
<dbReference type="Proteomes" id="UP000241462">
    <property type="component" value="Unassembled WGS sequence"/>
</dbReference>
<evidence type="ECO:0000256" key="1">
    <source>
        <dbReference type="SAM" id="SignalP"/>
    </source>
</evidence>
<dbReference type="PANTHER" id="PTHR38123:SF1">
    <property type="entry name" value="HYDROPHOBIC SURFACE BINDING PROTEIN"/>
    <property type="match status" value="1"/>
</dbReference>
<dbReference type="EMBL" id="KZ678490">
    <property type="protein sequence ID" value="PSR81956.1"/>
    <property type="molecule type" value="Genomic_DNA"/>
</dbReference>
<feature type="signal peptide" evidence="1">
    <location>
        <begin position="1"/>
        <end position="17"/>
    </location>
</feature>
<dbReference type="Gene3D" id="1.20.1280.140">
    <property type="match status" value="1"/>
</dbReference>
<accession>A0A2T3A311</accession>
<dbReference type="OrthoDB" id="3485059at2759"/>
<evidence type="ECO:0000313" key="3">
    <source>
        <dbReference type="Proteomes" id="UP000241462"/>
    </source>
</evidence>
<keyword evidence="3" id="KW-1185">Reference proteome</keyword>
<dbReference type="Pfam" id="PF12296">
    <property type="entry name" value="HsbA"/>
    <property type="match status" value="1"/>
</dbReference>
<name>A0A2T3A311_9PEZI</name>
<gene>
    <name evidence="2" type="ORF">BD289DRAFT_454577</name>
</gene>
<reference evidence="2 3" key="1">
    <citation type="journal article" date="2018" name="Mycol. Prog.">
        <title>Coniella lustricola, a new species from submerged detritus.</title>
        <authorList>
            <person name="Raudabaugh D.B."/>
            <person name="Iturriaga T."/>
            <person name="Carver A."/>
            <person name="Mondo S."/>
            <person name="Pangilinan J."/>
            <person name="Lipzen A."/>
            <person name="He G."/>
            <person name="Amirebrahimi M."/>
            <person name="Grigoriev I.V."/>
            <person name="Miller A.N."/>
        </authorList>
    </citation>
    <scope>NUCLEOTIDE SEQUENCE [LARGE SCALE GENOMIC DNA]</scope>
    <source>
        <strain evidence="2 3">B22-T-1</strain>
    </source>
</reference>
<protein>
    <submittedName>
        <fullName evidence="2">Hydrophobic surface binding protein A-domain-containing protein</fullName>
    </submittedName>
</protein>
<evidence type="ECO:0000313" key="2">
    <source>
        <dbReference type="EMBL" id="PSR81956.1"/>
    </source>
</evidence>
<sequence length="175" mass="17905">MYFSQLAVLSLAGLALASPVAKRTAATIEADIATVSSDLTTFDNDINKFTGTALQALALLSAYETLNTAVTTTTTAVTSTGALDAADSATIYADVSSLSAKVVTTLSDAVAKYSVVESAGYASDVCSALSSLLTSTDAFYKALEGTIYSTYTSEVTALQSTVDADFATTISTYGC</sequence>
<keyword evidence="1" id="KW-0732">Signal</keyword>
<proteinExistence type="predicted"/>
<organism evidence="2 3">
    <name type="scientific">Coniella lustricola</name>
    <dbReference type="NCBI Taxonomy" id="2025994"/>
    <lineage>
        <taxon>Eukaryota</taxon>
        <taxon>Fungi</taxon>
        <taxon>Dikarya</taxon>
        <taxon>Ascomycota</taxon>
        <taxon>Pezizomycotina</taxon>
        <taxon>Sordariomycetes</taxon>
        <taxon>Sordariomycetidae</taxon>
        <taxon>Diaporthales</taxon>
        <taxon>Schizoparmaceae</taxon>
        <taxon>Coniella</taxon>
    </lineage>
</organism>
<dbReference type="AlphaFoldDB" id="A0A2T3A311"/>
<feature type="chain" id="PRO_5015668458" evidence="1">
    <location>
        <begin position="18"/>
        <end position="175"/>
    </location>
</feature>
<dbReference type="InParanoid" id="A0A2T3A311"/>
<dbReference type="InterPro" id="IPR021054">
    <property type="entry name" value="Cell_wall_mannoprotein_1"/>
</dbReference>
<dbReference type="PANTHER" id="PTHR38123">
    <property type="entry name" value="CELL WALL SERINE-THREONINE-RICH GALACTOMANNOPROTEIN MP1 (AFU_ORTHOLOGUE AFUA_4G03240)"/>
    <property type="match status" value="1"/>
</dbReference>